<keyword evidence="1" id="KW-0732">Signal</keyword>
<dbReference type="InterPro" id="IPR039329">
    <property type="entry name" value="SIAE"/>
</dbReference>
<evidence type="ECO:0000313" key="2">
    <source>
        <dbReference type="EMBL" id="PQJ28494.1"/>
    </source>
</evidence>
<dbReference type="PANTHER" id="PTHR22901">
    <property type="entry name" value="SIALATE O-ACETYLESTERASE"/>
    <property type="match status" value="1"/>
</dbReference>
<dbReference type="Gene3D" id="2.60.40.10">
    <property type="entry name" value="Immunoglobulins"/>
    <property type="match status" value="1"/>
</dbReference>
<reference evidence="2 3" key="1">
    <citation type="submission" date="2016-12" db="EMBL/GenBank/DDBJ databases">
        <title>Study of bacterial adaptation to deep sea.</title>
        <authorList>
            <person name="Song J."/>
            <person name="Yoshizawa S."/>
            <person name="Kogure K."/>
        </authorList>
    </citation>
    <scope>NUCLEOTIDE SEQUENCE [LARGE SCALE GENOMIC DNA]</scope>
    <source>
        <strain evidence="2 3">SAORIC-165</strain>
    </source>
</reference>
<evidence type="ECO:0000256" key="1">
    <source>
        <dbReference type="SAM" id="SignalP"/>
    </source>
</evidence>
<dbReference type="InterPro" id="IPR036514">
    <property type="entry name" value="SGNH_hydro_sf"/>
</dbReference>
<dbReference type="InterPro" id="IPR013783">
    <property type="entry name" value="Ig-like_fold"/>
</dbReference>
<evidence type="ECO:0000313" key="3">
    <source>
        <dbReference type="Proteomes" id="UP000239907"/>
    </source>
</evidence>
<dbReference type="Proteomes" id="UP000239907">
    <property type="component" value="Unassembled WGS sequence"/>
</dbReference>
<proteinExistence type="predicted"/>
<dbReference type="AlphaFoldDB" id="A0A2S7U269"/>
<dbReference type="Gene3D" id="3.40.50.1110">
    <property type="entry name" value="SGNH hydrolase"/>
    <property type="match status" value="1"/>
</dbReference>
<comment type="caution">
    <text evidence="2">The sequence shown here is derived from an EMBL/GenBank/DDBJ whole genome shotgun (WGS) entry which is preliminary data.</text>
</comment>
<protein>
    <recommendedName>
        <fullName evidence="4">Sialate O-acetylesterase domain-containing protein</fullName>
    </recommendedName>
</protein>
<keyword evidence="3" id="KW-1185">Reference proteome</keyword>
<feature type="signal peptide" evidence="1">
    <location>
        <begin position="1"/>
        <end position="23"/>
    </location>
</feature>
<feature type="chain" id="PRO_5015417501" description="Sialate O-acetylesterase domain-containing protein" evidence="1">
    <location>
        <begin position="24"/>
        <end position="157"/>
    </location>
</feature>
<dbReference type="PANTHER" id="PTHR22901:SF0">
    <property type="entry name" value="SIALATE O-ACETYLESTERASE"/>
    <property type="match status" value="1"/>
</dbReference>
<sequence length="157" mass="17176">MNMHKKFSIGLLVLSAGASNLLAEVKLPAVLSDNMVLQQQSDARFWGWAAPGEKVEVQGSWAKGATKPVTTGNDGKWKMSLTTPKAGGPYTITVKGNNTIELKNILIGEVWVCSGQSNMEFRLPHATNGKQEVTKQTTRKSDFSMCVVLPRRIQLTM</sequence>
<dbReference type="GO" id="GO:0001681">
    <property type="term" value="F:sialate O-acetylesterase activity"/>
    <property type="evidence" value="ECO:0007669"/>
    <property type="project" value="InterPro"/>
</dbReference>
<dbReference type="GO" id="GO:0005975">
    <property type="term" value="P:carbohydrate metabolic process"/>
    <property type="evidence" value="ECO:0007669"/>
    <property type="project" value="TreeGrafter"/>
</dbReference>
<accession>A0A2S7U269</accession>
<organism evidence="2 3">
    <name type="scientific">Rubritalea profundi</name>
    <dbReference type="NCBI Taxonomy" id="1658618"/>
    <lineage>
        <taxon>Bacteria</taxon>
        <taxon>Pseudomonadati</taxon>
        <taxon>Verrucomicrobiota</taxon>
        <taxon>Verrucomicrobiia</taxon>
        <taxon>Verrucomicrobiales</taxon>
        <taxon>Rubritaleaceae</taxon>
        <taxon>Rubritalea</taxon>
    </lineage>
</organism>
<evidence type="ECO:0008006" key="4">
    <source>
        <dbReference type="Google" id="ProtNLM"/>
    </source>
</evidence>
<dbReference type="EMBL" id="MQWA01000001">
    <property type="protein sequence ID" value="PQJ28494.1"/>
    <property type="molecule type" value="Genomic_DNA"/>
</dbReference>
<name>A0A2S7U269_9BACT</name>
<gene>
    <name evidence="2" type="ORF">BSZ32_08205</name>
</gene>
<dbReference type="SUPFAM" id="SSF52266">
    <property type="entry name" value="SGNH hydrolase"/>
    <property type="match status" value="1"/>
</dbReference>